<dbReference type="SMART" id="SM00325">
    <property type="entry name" value="RhoGEF"/>
    <property type="match status" value="1"/>
</dbReference>
<feature type="region of interest" description="Disordered" evidence="4">
    <location>
        <begin position="301"/>
        <end position="386"/>
    </location>
</feature>
<dbReference type="FunFam" id="1.20.900.10:FF:000033">
    <property type="entry name" value="Muscle M-line assembly protein unc-89-like Protein"/>
    <property type="match status" value="1"/>
</dbReference>
<dbReference type="Gene3D" id="1.20.900.10">
    <property type="entry name" value="Dbl homology (DH) domain"/>
    <property type="match status" value="1"/>
</dbReference>
<dbReference type="InterPro" id="IPR011993">
    <property type="entry name" value="PH-like_dom_sf"/>
</dbReference>
<dbReference type="PANTHER" id="PTHR22826:SF106">
    <property type="entry name" value="TRIO, ISOFORM A"/>
    <property type="match status" value="1"/>
</dbReference>
<dbReference type="PANTHER" id="PTHR22826">
    <property type="entry name" value="RHO GUANINE EXCHANGE FACTOR-RELATED"/>
    <property type="match status" value="1"/>
</dbReference>
<feature type="compositionally biased region" description="Low complexity" evidence="4">
    <location>
        <begin position="733"/>
        <end position="750"/>
    </location>
</feature>
<evidence type="ECO:0000313" key="8">
    <source>
        <dbReference type="EMBL" id="KAF0311171.1"/>
    </source>
</evidence>
<evidence type="ECO:0000256" key="1">
    <source>
        <dbReference type="ARBA" id="ARBA00022443"/>
    </source>
</evidence>
<dbReference type="EMBL" id="VIIS01000257">
    <property type="protein sequence ID" value="KAF0311171.1"/>
    <property type="molecule type" value="Genomic_DNA"/>
</dbReference>
<sequence length="796" mass="89420">MVNRKLSRKVSLQKTLTEVARQRAGLSQHVLLNEAVGLAGLEGDNAAGRLLHQCVASPRTGAAAATPLQLCAAAEDRADAAHVRQNTTSAAKGYLHDLAKYPSVLRENLQWVRFLSGAKLVSEHDRPKRRRLHNAACIPGEVLQLLTREPSAGLEAAIHEIVADSARHVYAIEEGQPRPPVVILKQHFEGIIPRDQARDVINGAVQYLLVDETGVRMFRVGEVEPHREERLRRASQWAQREVSETYVAVEAYTPDDDVTGGISLKQGQRVEVLDTSAKVKRQRLDDDELDLEAEQLLDNSAARHRMSVRPPRRHASPRRRSAEETRWLVRVRPRTSSPPAEGLVPASVLRPEGTSDPAQGAAPETPRGRRKTSRQAGSGATEHLDDQRAAVVRELLETEEEFVKDTQYIMENYYHHLDSPSVPRELREKKEALFGNFRELCQFHQRELLEGIKYYADKPLLIGKTFLRLAPDFDKHAIYCRDEPAAQTLLETDKLLAHHFQEHAAALHDDKALSDHLRLPIQRINDYQLLLKDLVQLSSALREDCSDLQRALEFIISVPHRAHDLKFINSIEGFRGNIHRLGRLILHDWFTETESDGVAKQRYLFLFKTCVLVSKPRKVGETKSVFQLKDIIRLSGVKLSDSGEERAFTFHLRAGDTAPYPVRLEAKTSAVKEAWLEQLHALLEEHAREPETSEVHEDDLSVVPSSSEHVEDEEEFVTAPVADGTTEEDPTEPSRTPRPSITSPLPSISENPAEKRDSIGETAERKTSVSETAGERESVTESKAPKRYRSSHSKAP</sequence>
<evidence type="ECO:0000313" key="9">
    <source>
        <dbReference type="Proteomes" id="UP000440578"/>
    </source>
</evidence>
<dbReference type="SUPFAM" id="SSF50729">
    <property type="entry name" value="PH domain-like"/>
    <property type="match status" value="1"/>
</dbReference>
<feature type="domain" description="SH3" evidence="5">
    <location>
        <begin position="241"/>
        <end position="354"/>
    </location>
</feature>
<feature type="domain" description="DH" evidence="7">
    <location>
        <begin position="387"/>
        <end position="565"/>
    </location>
</feature>
<dbReference type="SMART" id="SM00233">
    <property type="entry name" value="PH"/>
    <property type="match status" value="1"/>
</dbReference>
<dbReference type="InterPro" id="IPR051336">
    <property type="entry name" value="RhoGEF_Guanine_NuclExch_SF"/>
</dbReference>
<organism evidence="8 9">
    <name type="scientific">Amphibalanus amphitrite</name>
    <name type="common">Striped barnacle</name>
    <name type="synonym">Balanus amphitrite</name>
    <dbReference type="NCBI Taxonomy" id="1232801"/>
    <lineage>
        <taxon>Eukaryota</taxon>
        <taxon>Metazoa</taxon>
        <taxon>Ecdysozoa</taxon>
        <taxon>Arthropoda</taxon>
        <taxon>Crustacea</taxon>
        <taxon>Multicrustacea</taxon>
        <taxon>Cirripedia</taxon>
        <taxon>Thoracica</taxon>
        <taxon>Thoracicalcarea</taxon>
        <taxon>Balanomorpha</taxon>
        <taxon>Balanoidea</taxon>
        <taxon>Balanidae</taxon>
        <taxon>Amphibalaninae</taxon>
        <taxon>Amphibalanus</taxon>
    </lineage>
</organism>
<name>A0A6A4X9S6_AMPAM</name>
<dbReference type="InterPro" id="IPR035899">
    <property type="entry name" value="DBL_dom_sf"/>
</dbReference>
<dbReference type="InterPro" id="IPR001849">
    <property type="entry name" value="PH_domain"/>
</dbReference>
<keyword evidence="2" id="KW-0344">Guanine-nucleotide releasing factor</keyword>
<comment type="caution">
    <text evidence="8">The sequence shown here is derived from an EMBL/GenBank/DDBJ whole genome shotgun (WGS) entry which is preliminary data.</text>
</comment>
<feature type="region of interest" description="Disordered" evidence="4">
    <location>
        <begin position="687"/>
        <end position="796"/>
    </location>
</feature>
<dbReference type="Gene3D" id="2.30.30.40">
    <property type="entry name" value="SH3 Domains"/>
    <property type="match status" value="1"/>
</dbReference>
<dbReference type="InterPro" id="IPR001452">
    <property type="entry name" value="SH3_domain"/>
</dbReference>
<dbReference type="PROSITE" id="PS50002">
    <property type="entry name" value="SH3"/>
    <property type="match status" value="1"/>
</dbReference>
<dbReference type="AlphaFoldDB" id="A0A6A4X9S6"/>
<feature type="compositionally biased region" description="Basic residues" evidence="4">
    <location>
        <begin position="302"/>
        <end position="319"/>
    </location>
</feature>
<keyword evidence="1 3" id="KW-0728">SH3 domain</keyword>
<proteinExistence type="predicted"/>
<dbReference type="GO" id="GO:0005737">
    <property type="term" value="C:cytoplasm"/>
    <property type="evidence" value="ECO:0007669"/>
    <property type="project" value="TreeGrafter"/>
</dbReference>
<feature type="compositionally biased region" description="Basic and acidic residues" evidence="4">
    <location>
        <begin position="687"/>
        <end position="699"/>
    </location>
</feature>
<feature type="domain" description="PH" evidence="6">
    <location>
        <begin position="577"/>
        <end position="684"/>
    </location>
</feature>
<gene>
    <name evidence="8" type="primary">Unc-89_4</name>
    <name evidence="8" type="ORF">FJT64_017991</name>
</gene>
<dbReference type="Gene3D" id="2.30.29.30">
    <property type="entry name" value="Pleckstrin-homology domain (PH domain)/Phosphotyrosine-binding domain (PTB)"/>
    <property type="match status" value="1"/>
</dbReference>
<evidence type="ECO:0000256" key="3">
    <source>
        <dbReference type="PROSITE-ProRule" id="PRU00192"/>
    </source>
</evidence>
<protein>
    <submittedName>
        <fullName evidence="8">Obscurin</fullName>
    </submittedName>
</protein>
<evidence type="ECO:0000259" key="5">
    <source>
        <dbReference type="PROSITE" id="PS50002"/>
    </source>
</evidence>
<evidence type="ECO:0000256" key="4">
    <source>
        <dbReference type="SAM" id="MobiDB-lite"/>
    </source>
</evidence>
<keyword evidence="9" id="KW-1185">Reference proteome</keyword>
<evidence type="ECO:0000259" key="6">
    <source>
        <dbReference type="PROSITE" id="PS50003"/>
    </source>
</evidence>
<feature type="compositionally biased region" description="Basic residues" evidence="4">
    <location>
        <begin position="785"/>
        <end position="796"/>
    </location>
</feature>
<dbReference type="GO" id="GO:0005085">
    <property type="term" value="F:guanyl-nucleotide exchange factor activity"/>
    <property type="evidence" value="ECO:0007669"/>
    <property type="project" value="UniProtKB-KW"/>
</dbReference>
<dbReference type="SUPFAM" id="SSF48065">
    <property type="entry name" value="DBL homology domain (DH-domain)"/>
    <property type="match status" value="1"/>
</dbReference>
<feature type="compositionally biased region" description="Basic and acidic residues" evidence="4">
    <location>
        <begin position="752"/>
        <end position="784"/>
    </location>
</feature>
<dbReference type="OrthoDB" id="2570713at2759"/>
<dbReference type="PROSITE" id="PS50003">
    <property type="entry name" value="PH_DOMAIN"/>
    <property type="match status" value="1"/>
</dbReference>
<dbReference type="GO" id="GO:0019898">
    <property type="term" value="C:extrinsic component of membrane"/>
    <property type="evidence" value="ECO:0007669"/>
    <property type="project" value="TreeGrafter"/>
</dbReference>
<accession>A0A6A4X9S6</accession>
<dbReference type="Proteomes" id="UP000440578">
    <property type="component" value="Unassembled WGS sequence"/>
</dbReference>
<dbReference type="Pfam" id="PF00621">
    <property type="entry name" value="RhoGEF"/>
    <property type="match status" value="1"/>
</dbReference>
<reference evidence="8 9" key="1">
    <citation type="submission" date="2019-07" db="EMBL/GenBank/DDBJ databases">
        <title>Draft genome assembly of a fouling barnacle, Amphibalanus amphitrite (Darwin, 1854): The first reference genome for Thecostraca.</title>
        <authorList>
            <person name="Kim W."/>
        </authorList>
    </citation>
    <scope>NUCLEOTIDE SEQUENCE [LARGE SCALE GENOMIC DNA]</scope>
    <source>
        <strain evidence="8">SNU_AA5</strain>
        <tissue evidence="8">Soma without cirri and trophi</tissue>
    </source>
</reference>
<dbReference type="CDD" id="cd00160">
    <property type="entry name" value="RhoGEF"/>
    <property type="match status" value="1"/>
</dbReference>
<evidence type="ECO:0000256" key="2">
    <source>
        <dbReference type="ARBA" id="ARBA00022658"/>
    </source>
</evidence>
<dbReference type="Pfam" id="PF22697">
    <property type="entry name" value="SOS1_NGEF_PH"/>
    <property type="match status" value="1"/>
</dbReference>
<dbReference type="PROSITE" id="PS50010">
    <property type="entry name" value="DH_2"/>
    <property type="match status" value="1"/>
</dbReference>
<evidence type="ECO:0000259" key="7">
    <source>
        <dbReference type="PROSITE" id="PS50010"/>
    </source>
</evidence>
<dbReference type="InterPro" id="IPR055251">
    <property type="entry name" value="SOS1_NGEF_PH"/>
</dbReference>
<dbReference type="InterPro" id="IPR000219">
    <property type="entry name" value="DH_dom"/>
</dbReference>